<dbReference type="PROSITE" id="PS50945">
    <property type="entry name" value="I_LWEQ"/>
    <property type="match status" value="1"/>
</dbReference>
<dbReference type="FunFam" id="1.20.1410.10:FF:000006">
    <property type="entry name" value="Huntingtin interacting protein"/>
    <property type="match status" value="1"/>
</dbReference>
<dbReference type="Proteomes" id="UP000828390">
    <property type="component" value="Unassembled WGS sequence"/>
</dbReference>
<feature type="domain" description="ENTH" evidence="8">
    <location>
        <begin position="21"/>
        <end position="150"/>
    </location>
</feature>
<evidence type="ECO:0000259" key="9">
    <source>
        <dbReference type="PROSITE" id="PS50945"/>
    </source>
</evidence>
<dbReference type="Pfam" id="PF07651">
    <property type="entry name" value="ANTH"/>
    <property type="match status" value="1"/>
</dbReference>
<dbReference type="AlphaFoldDB" id="A0A9D4N3U3"/>
<dbReference type="Gene3D" id="1.20.5.1700">
    <property type="match status" value="1"/>
</dbReference>
<evidence type="ECO:0008006" key="12">
    <source>
        <dbReference type="Google" id="ProtNLM"/>
    </source>
</evidence>
<evidence type="ECO:0000256" key="3">
    <source>
        <dbReference type="ARBA" id="ARBA00022490"/>
    </source>
</evidence>
<dbReference type="Pfam" id="PF01608">
    <property type="entry name" value="I_LWEQ"/>
    <property type="match status" value="1"/>
</dbReference>
<evidence type="ECO:0000313" key="11">
    <source>
        <dbReference type="Proteomes" id="UP000828390"/>
    </source>
</evidence>
<dbReference type="InterPro" id="IPR030224">
    <property type="entry name" value="Sla2_fam"/>
</dbReference>
<feature type="domain" description="I/LWEQ" evidence="9">
    <location>
        <begin position="835"/>
        <end position="1076"/>
    </location>
</feature>
<dbReference type="EMBL" id="JAIWYP010000001">
    <property type="protein sequence ID" value="KAH3887305.1"/>
    <property type="molecule type" value="Genomic_DNA"/>
</dbReference>
<dbReference type="Gene3D" id="1.20.1410.10">
    <property type="entry name" value="I/LWEQ domain"/>
    <property type="match status" value="1"/>
</dbReference>
<evidence type="ECO:0000256" key="6">
    <source>
        <dbReference type="ARBA" id="ARBA00023203"/>
    </source>
</evidence>
<dbReference type="GO" id="GO:0048268">
    <property type="term" value="P:clathrin coat assembly"/>
    <property type="evidence" value="ECO:0007669"/>
    <property type="project" value="TreeGrafter"/>
</dbReference>
<keyword evidence="11" id="KW-1185">Reference proteome</keyword>
<sequence>MSTRHFSKVMSQRGKTHVDIERENFEKNQTVAINKAINTQETPVKEKHLRNTILGTFTDHGVGLFWHVTTKQLQLQANPILCWKFCHVLHKLLREGHENVFVDSLKYRTFLDELGKLWRHLKDGYGRLIHAYTVLLNQKLAFHKKYPNIPGNLLMQDELFAKICGTDVNSYFEISVDMLDYMDEVLSLQEQVYGSLDRSRANSMTNSGQCRLAPLILCIQDSCQLYDYIVKSLFKLHSSLPPDTLAGHRDRFLAQYKKLKEFYFHSSNLQYFKNLVQVPVLPENPPNFLIQSDFSKHVKPVAVVPTEPERERDSVTPELEAVGDLIDTSMPEDRFDAAFTKDQASFNFNGRLPEIDERDLLIERLTREIQELKAELQRVKSEDQRVIGLLREEICKLEKILSELRLSADKSLKDNEKLKADLARAQVHTGAAGKLVEAERQGKASEEKFKKMKDVYQKLRDEHVTLLRQHGEVNKLHAADLKTLQEKEQIIQDSAAQLVRLEEERKVIQDSLQKSADQVTQELAQTTARNTNLEQAKQASKLDLFYDGLQKSQELESQLKSLRATELSLTSDLESTRTSLQSVETQLERTMQEKEGLEETLTNQITGLHSDLASLRSEKEAREHDLTDQIQALQTSLSAMETSKVQTEALLGSQLSGLQQRLDQLAADKESSESRLTAALEQLQRSLLKSSIAEGRAFIQDALDQFHNPNFTTARCTAEFLLMRGEPVLASLQKLHTSLKGYHSDKKGLPELVELITCFSHHMGDCVIHGIATSQSTAEIEAGQLLANTCRSAGESGLAVLAAIEKDGDVSSEVSACLDHLRQLMSQTEELVPKSDDVKTEVIGDMLDNEMQLTSRAIEQAASKIQEMLLKNRQDATGAKLEVNEKILDACTDLMKCIKILVEKSRDLQHEIVSQGRGTHTAKEFYKKNHRWTEGFISAAKAVGWGATTLMEAADKVVSGEGKLERLIVCSQEIAASTAQLVVSSRVKAKRSSQALVNVQDASKNVSRATGNVVATVKTGAQIIEDQSLMDFSHLSLIQTKKQEMDSQVHVLELERELELERLKLSALRKQHYQLAAESDGHEQEQDSS</sequence>
<organism evidence="10 11">
    <name type="scientific">Dreissena polymorpha</name>
    <name type="common">Zebra mussel</name>
    <name type="synonym">Mytilus polymorpha</name>
    <dbReference type="NCBI Taxonomy" id="45954"/>
    <lineage>
        <taxon>Eukaryota</taxon>
        <taxon>Metazoa</taxon>
        <taxon>Spiralia</taxon>
        <taxon>Lophotrochozoa</taxon>
        <taxon>Mollusca</taxon>
        <taxon>Bivalvia</taxon>
        <taxon>Autobranchia</taxon>
        <taxon>Heteroconchia</taxon>
        <taxon>Euheterodonta</taxon>
        <taxon>Imparidentia</taxon>
        <taxon>Neoheterodontei</taxon>
        <taxon>Myida</taxon>
        <taxon>Dreissenoidea</taxon>
        <taxon>Dreissenidae</taxon>
        <taxon>Dreissena</taxon>
    </lineage>
</organism>
<dbReference type="GO" id="GO:0006897">
    <property type="term" value="P:endocytosis"/>
    <property type="evidence" value="ECO:0007669"/>
    <property type="project" value="UniProtKB-KW"/>
</dbReference>
<dbReference type="InterPro" id="IPR013809">
    <property type="entry name" value="ENTH"/>
</dbReference>
<reference evidence="10" key="1">
    <citation type="journal article" date="2019" name="bioRxiv">
        <title>The Genome of the Zebra Mussel, Dreissena polymorpha: A Resource for Invasive Species Research.</title>
        <authorList>
            <person name="McCartney M.A."/>
            <person name="Auch B."/>
            <person name="Kono T."/>
            <person name="Mallez S."/>
            <person name="Zhang Y."/>
            <person name="Obille A."/>
            <person name="Becker A."/>
            <person name="Abrahante J.E."/>
            <person name="Garbe J."/>
            <person name="Badalamenti J.P."/>
            <person name="Herman A."/>
            <person name="Mangelson H."/>
            <person name="Liachko I."/>
            <person name="Sullivan S."/>
            <person name="Sone E.D."/>
            <person name="Koren S."/>
            <person name="Silverstein K.A.T."/>
            <person name="Beckman K.B."/>
            <person name="Gohl D.M."/>
        </authorList>
    </citation>
    <scope>NUCLEOTIDE SEQUENCE</scope>
    <source>
        <strain evidence="10">Duluth1</strain>
        <tissue evidence="10">Whole animal</tissue>
    </source>
</reference>
<dbReference type="Gene3D" id="1.25.40.90">
    <property type="match status" value="1"/>
</dbReference>
<dbReference type="SUPFAM" id="SSF109885">
    <property type="entry name" value="I/LWEQ domain"/>
    <property type="match status" value="1"/>
</dbReference>
<feature type="coiled-coil region" evidence="7">
    <location>
        <begin position="655"/>
        <end position="682"/>
    </location>
</feature>
<dbReference type="OrthoDB" id="8178130at2759"/>
<dbReference type="PANTHER" id="PTHR10407:SF15">
    <property type="entry name" value="HUNTINGTIN INTERACTING PROTEIN 1"/>
    <property type="match status" value="1"/>
</dbReference>
<evidence type="ECO:0000256" key="5">
    <source>
        <dbReference type="ARBA" id="ARBA00023054"/>
    </source>
</evidence>
<comment type="similarity">
    <text evidence="2">Belongs to the SLA2 family.</text>
</comment>
<feature type="coiled-coil region" evidence="7">
    <location>
        <begin position="573"/>
        <end position="600"/>
    </location>
</feature>
<proteinExistence type="inferred from homology"/>
<dbReference type="FunFam" id="1.20.5.1700:FF:000002">
    <property type="entry name" value="Huntingtin interacting protein 1"/>
    <property type="match status" value="1"/>
</dbReference>
<feature type="coiled-coil region" evidence="7">
    <location>
        <begin position="355"/>
        <end position="421"/>
    </location>
</feature>
<evidence type="ECO:0000256" key="4">
    <source>
        <dbReference type="ARBA" id="ARBA00022583"/>
    </source>
</evidence>
<dbReference type="PROSITE" id="PS50942">
    <property type="entry name" value="ENTH"/>
    <property type="match status" value="1"/>
</dbReference>
<protein>
    <recommendedName>
        <fullName evidence="12">Huntingtin interacting protein 1</fullName>
    </recommendedName>
</protein>
<dbReference type="SMART" id="SM00307">
    <property type="entry name" value="ILWEQ"/>
    <property type="match status" value="1"/>
</dbReference>
<evidence type="ECO:0000256" key="1">
    <source>
        <dbReference type="ARBA" id="ARBA00004496"/>
    </source>
</evidence>
<dbReference type="GO" id="GO:0030136">
    <property type="term" value="C:clathrin-coated vesicle"/>
    <property type="evidence" value="ECO:0007669"/>
    <property type="project" value="TreeGrafter"/>
</dbReference>
<dbReference type="FunFam" id="1.25.40.90:FF:000012">
    <property type="entry name" value="Huntingtin interacting protein 1-related"/>
    <property type="match status" value="1"/>
</dbReference>
<keyword evidence="3" id="KW-0963">Cytoplasm</keyword>
<dbReference type="GO" id="GO:0035615">
    <property type="term" value="F:clathrin adaptor activity"/>
    <property type="evidence" value="ECO:0007669"/>
    <property type="project" value="TreeGrafter"/>
</dbReference>
<dbReference type="PANTHER" id="PTHR10407">
    <property type="entry name" value="HUNTINGTIN INTERACTING PROTEIN 1"/>
    <property type="match status" value="1"/>
</dbReference>
<dbReference type="GO" id="GO:0032051">
    <property type="term" value="F:clathrin light chain binding"/>
    <property type="evidence" value="ECO:0007669"/>
    <property type="project" value="TreeGrafter"/>
</dbReference>
<evidence type="ECO:0000313" key="10">
    <source>
        <dbReference type="EMBL" id="KAH3887305.1"/>
    </source>
</evidence>
<dbReference type="GO" id="GO:0043325">
    <property type="term" value="F:phosphatidylinositol-3,4-bisphosphate binding"/>
    <property type="evidence" value="ECO:0007669"/>
    <property type="project" value="TreeGrafter"/>
</dbReference>
<name>A0A9D4N3U3_DREPO</name>
<keyword evidence="4" id="KW-0254">Endocytosis</keyword>
<dbReference type="CDD" id="cd17006">
    <property type="entry name" value="ANTH_N_HIP1_like"/>
    <property type="match status" value="1"/>
</dbReference>
<accession>A0A9D4N3U3</accession>
<dbReference type="GO" id="GO:0007015">
    <property type="term" value="P:actin filament organization"/>
    <property type="evidence" value="ECO:0007669"/>
    <property type="project" value="TreeGrafter"/>
</dbReference>
<dbReference type="InterPro" id="IPR008942">
    <property type="entry name" value="ENTH_VHS"/>
</dbReference>
<dbReference type="GO" id="GO:0080025">
    <property type="term" value="F:phosphatidylinositol-3,5-bisphosphate binding"/>
    <property type="evidence" value="ECO:0007669"/>
    <property type="project" value="TreeGrafter"/>
</dbReference>
<gene>
    <name evidence="10" type="ORF">DPMN_011321</name>
</gene>
<reference evidence="10" key="2">
    <citation type="submission" date="2020-11" db="EMBL/GenBank/DDBJ databases">
        <authorList>
            <person name="McCartney M.A."/>
            <person name="Auch B."/>
            <person name="Kono T."/>
            <person name="Mallez S."/>
            <person name="Becker A."/>
            <person name="Gohl D.M."/>
            <person name="Silverstein K.A.T."/>
            <person name="Koren S."/>
            <person name="Bechman K.B."/>
            <person name="Herman A."/>
            <person name="Abrahante J.E."/>
            <person name="Garbe J."/>
        </authorList>
    </citation>
    <scope>NUCLEOTIDE SEQUENCE</scope>
    <source>
        <strain evidence="10">Duluth1</strain>
        <tissue evidence="10">Whole animal</tissue>
    </source>
</reference>
<dbReference type="SUPFAM" id="SSF48464">
    <property type="entry name" value="ENTH/VHS domain"/>
    <property type="match status" value="1"/>
</dbReference>
<comment type="subcellular location">
    <subcellularLocation>
        <location evidence="1">Cytoplasm</location>
    </subcellularLocation>
</comment>
<dbReference type="InterPro" id="IPR035964">
    <property type="entry name" value="I/LWEQ_dom_sf"/>
</dbReference>
<dbReference type="GO" id="GO:0030864">
    <property type="term" value="C:cortical actin cytoskeleton"/>
    <property type="evidence" value="ECO:0007669"/>
    <property type="project" value="TreeGrafter"/>
</dbReference>
<comment type="caution">
    <text evidence="10">The sequence shown here is derived from an EMBL/GenBank/DDBJ whole genome shotgun (WGS) entry which is preliminary data.</text>
</comment>
<evidence type="ECO:0000259" key="8">
    <source>
        <dbReference type="PROSITE" id="PS50942"/>
    </source>
</evidence>
<dbReference type="GO" id="GO:0051015">
    <property type="term" value="F:actin filament binding"/>
    <property type="evidence" value="ECO:0007669"/>
    <property type="project" value="TreeGrafter"/>
</dbReference>
<keyword evidence="6" id="KW-0009">Actin-binding</keyword>
<keyword evidence="5 7" id="KW-0175">Coiled coil</keyword>
<dbReference type="InterPro" id="IPR002558">
    <property type="entry name" value="ILWEQ_dom"/>
</dbReference>
<dbReference type="SMART" id="SM00273">
    <property type="entry name" value="ENTH"/>
    <property type="match status" value="1"/>
</dbReference>
<evidence type="ECO:0000256" key="2">
    <source>
        <dbReference type="ARBA" id="ARBA00010135"/>
    </source>
</evidence>
<dbReference type="InterPro" id="IPR011417">
    <property type="entry name" value="ANTH_dom"/>
</dbReference>
<evidence type="ECO:0000256" key="7">
    <source>
        <dbReference type="SAM" id="Coils"/>
    </source>
</evidence>
<feature type="coiled-coil region" evidence="7">
    <location>
        <begin position="484"/>
        <end position="536"/>
    </location>
</feature>